<name>A0A381UAB6_9ZZZZ</name>
<keyword evidence="3" id="KW-1133">Transmembrane helix</keyword>
<dbReference type="Pfam" id="PF23357">
    <property type="entry name" value="DUF7088"/>
    <property type="match status" value="1"/>
</dbReference>
<accession>A0A381UAB6</accession>
<feature type="region of interest" description="Disordered" evidence="2">
    <location>
        <begin position="434"/>
        <end position="460"/>
    </location>
</feature>
<evidence type="ECO:0000259" key="5">
    <source>
        <dbReference type="Pfam" id="PF23357"/>
    </source>
</evidence>
<dbReference type="Pfam" id="PF09822">
    <property type="entry name" value="ABC_transp_aux"/>
    <property type="match status" value="1"/>
</dbReference>
<reference evidence="6" key="1">
    <citation type="submission" date="2018-05" db="EMBL/GenBank/DDBJ databases">
        <authorList>
            <person name="Lanie J.A."/>
            <person name="Ng W.-L."/>
            <person name="Kazmierczak K.M."/>
            <person name="Andrzejewski T.M."/>
            <person name="Davidsen T.M."/>
            <person name="Wayne K.J."/>
            <person name="Tettelin H."/>
            <person name="Glass J.I."/>
            <person name="Rusch D."/>
            <person name="Podicherti R."/>
            <person name="Tsui H.-C.T."/>
            <person name="Winkler M.E."/>
        </authorList>
    </citation>
    <scope>NUCLEOTIDE SEQUENCE</scope>
</reference>
<protein>
    <submittedName>
        <fullName evidence="6">Uncharacterized protein</fullName>
    </submittedName>
</protein>
<keyword evidence="3" id="KW-0472">Membrane</keyword>
<feature type="transmembrane region" description="Helical" evidence="3">
    <location>
        <begin position="620"/>
        <end position="640"/>
    </location>
</feature>
<feature type="domain" description="DUF7088" evidence="5">
    <location>
        <begin position="42"/>
        <end position="137"/>
    </location>
</feature>
<feature type="domain" description="ABC-type uncharacterised transport system" evidence="4">
    <location>
        <begin position="183"/>
        <end position="507"/>
    </location>
</feature>
<sequence>MKKENKLDILLQGVGGVAVVFTCVVLFNIVSAQVKFRADFTEGKVFTLSEGTRNILKDLDKDRGDDSESAKLKIRFFRTKGNNDVPIMLSSFAQRVEDLLDQYKETAGSNLELEKINPSPDTDEEDLAVKDGISSIQGIFYLGMSISYLDSVETLPSLDPRRERNLEYDISRRITKVLKPKKTVVGVMSSLNVWGGPDMSNPMAMMNRGQQQPAWVFVQQLRQDYDVQQIQPAATEIDKTVDVLLVIHPKSLSEQTEYALDQFVLRGGRLIAFVDPLATRDDSGNQNPQMRIPGLGGGSTLERLFKAWNLTFDNSQVIADLKYQPKNAQGRDGQPMVMPAYLLLDKSAVSKENLITSQINTLHLPYVGHFKRNSGVNDGLESEILLKSSKQSKLVDGMSSQFNGQDIIDKFGTPAGTEHIIAMHLEGKFKTAFPDGKPAAAEGDDKVVKENDDSKKDHLSESAEKNAVLLIGDTDLLVNEISVRVQRTIFGNQVQMINGNLAFVQNAVEIMGGDSNLITVRSREDQNRPFEKINEMQEEATKKFNAELKRAQEKLESIVAEKSKMEQNNNQGENQVLTIKINQEDLKQIRKQEAAAQRQIRQIRKDLRKDIDRLQLRLQLANVGVIPLLIIISGIVFFLIKRRKTAAV</sequence>
<feature type="compositionally biased region" description="Basic and acidic residues" evidence="2">
    <location>
        <begin position="443"/>
        <end position="460"/>
    </location>
</feature>
<feature type="transmembrane region" description="Helical" evidence="3">
    <location>
        <begin position="9"/>
        <end position="30"/>
    </location>
</feature>
<dbReference type="InterPro" id="IPR055396">
    <property type="entry name" value="DUF7088"/>
</dbReference>
<evidence type="ECO:0000256" key="3">
    <source>
        <dbReference type="SAM" id="Phobius"/>
    </source>
</evidence>
<dbReference type="EMBL" id="UINC01005785">
    <property type="protein sequence ID" value="SVA23533.1"/>
    <property type="molecule type" value="Genomic_DNA"/>
</dbReference>
<gene>
    <name evidence="6" type="ORF">METZ01_LOCUS76387</name>
</gene>
<proteinExistence type="predicted"/>
<organism evidence="6">
    <name type="scientific">marine metagenome</name>
    <dbReference type="NCBI Taxonomy" id="408172"/>
    <lineage>
        <taxon>unclassified sequences</taxon>
        <taxon>metagenomes</taxon>
        <taxon>ecological metagenomes</taxon>
    </lineage>
</organism>
<evidence type="ECO:0000313" key="6">
    <source>
        <dbReference type="EMBL" id="SVA23533.1"/>
    </source>
</evidence>
<evidence type="ECO:0000256" key="2">
    <source>
        <dbReference type="SAM" id="MobiDB-lite"/>
    </source>
</evidence>
<feature type="coiled-coil region" evidence="1">
    <location>
        <begin position="534"/>
        <end position="617"/>
    </location>
</feature>
<evidence type="ECO:0000259" key="4">
    <source>
        <dbReference type="Pfam" id="PF09822"/>
    </source>
</evidence>
<keyword evidence="1" id="KW-0175">Coiled coil</keyword>
<dbReference type="AlphaFoldDB" id="A0A381UAB6"/>
<evidence type="ECO:0000256" key="1">
    <source>
        <dbReference type="SAM" id="Coils"/>
    </source>
</evidence>
<keyword evidence="3" id="KW-0812">Transmembrane</keyword>
<dbReference type="InterPro" id="IPR019196">
    <property type="entry name" value="ABC_transp_unknown"/>
</dbReference>